<feature type="compositionally biased region" description="Low complexity" evidence="1">
    <location>
        <begin position="187"/>
        <end position="210"/>
    </location>
</feature>
<feature type="region of interest" description="Disordered" evidence="1">
    <location>
        <begin position="187"/>
        <end position="244"/>
    </location>
</feature>
<feature type="compositionally biased region" description="Gly residues" evidence="1">
    <location>
        <begin position="211"/>
        <end position="229"/>
    </location>
</feature>
<feature type="compositionally biased region" description="Low complexity" evidence="1">
    <location>
        <begin position="230"/>
        <end position="240"/>
    </location>
</feature>
<reference evidence="3 4" key="1">
    <citation type="submission" date="2015-11" db="EMBL/GenBank/DDBJ databases">
        <title>Genome-wide analysis reveals the secondary metabolome in Streptomyces kanasensis ZX01.</title>
        <authorList>
            <person name="Zhang G."/>
            <person name="Han L."/>
            <person name="Feng J."/>
            <person name="Zhang X."/>
        </authorList>
    </citation>
    <scope>NUCLEOTIDE SEQUENCE [LARGE SCALE GENOMIC DNA]</scope>
    <source>
        <strain evidence="3 4">ZX01</strain>
    </source>
</reference>
<protein>
    <recommendedName>
        <fullName evidence="5">Lipoprotein</fullName>
    </recommendedName>
</protein>
<dbReference type="OrthoDB" id="597632at2"/>
<name>A0A100Y361_9ACTN</name>
<comment type="caution">
    <text evidence="3">The sequence shown here is derived from an EMBL/GenBank/DDBJ whole genome shotgun (WGS) entry which is preliminary data.</text>
</comment>
<dbReference type="EMBL" id="LNSV01000063">
    <property type="protein sequence ID" value="KUH36822.1"/>
    <property type="molecule type" value="Genomic_DNA"/>
</dbReference>
<dbReference type="Proteomes" id="UP000054011">
    <property type="component" value="Unassembled WGS sequence"/>
</dbReference>
<evidence type="ECO:0000313" key="4">
    <source>
        <dbReference type="Proteomes" id="UP000054011"/>
    </source>
</evidence>
<proteinExistence type="predicted"/>
<accession>A0A100Y361</accession>
<gene>
    <name evidence="3" type="ORF">ATE80_21545</name>
</gene>
<dbReference type="PANTHER" id="PTHR39335:SF1">
    <property type="entry name" value="BLL4220 PROTEIN"/>
    <property type="match status" value="1"/>
</dbReference>
<dbReference type="NCBIfam" id="NF040526">
    <property type="entry name" value="SCO0930_lipo"/>
    <property type="match status" value="1"/>
</dbReference>
<keyword evidence="2" id="KW-0732">Signal</keyword>
<dbReference type="STRING" id="936756.ATE80_21545"/>
<evidence type="ECO:0000256" key="1">
    <source>
        <dbReference type="SAM" id="MobiDB-lite"/>
    </source>
</evidence>
<evidence type="ECO:0008006" key="5">
    <source>
        <dbReference type="Google" id="ProtNLM"/>
    </source>
</evidence>
<dbReference type="AlphaFoldDB" id="A0A100Y361"/>
<feature type="signal peptide" evidence="2">
    <location>
        <begin position="1"/>
        <end position="24"/>
    </location>
</feature>
<evidence type="ECO:0000256" key="2">
    <source>
        <dbReference type="SAM" id="SignalP"/>
    </source>
</evidence>
<dbReference type="InterPro" id="IPR005297">
    <property type="entry name" value="Lipoprotein_repeat"/>
</dbReference>
<dbReference type="PROSITE" id="PS51257">
    <property type="entry name" value="PROKAR_LIPOPROTEIN"/>
    <property type="match status" value="1"/>
</dbReference>
<evidence type="ECO:0000313" key="3">
    <source>
        <dbReference type="EMBL" id="KUH36822.1"/>
    </source>
</evidence>
<dbReference type="RefSeq" id="WP_058943896.1">
    <property type="nucleotide sequence ID" value="NZ_LNSV01000063.1"/>
</dbReference>
<dbReference type="GO" id="GO:0043448">
    <property type="term" value="P:alkane catabolic process"/>
    <property type="evidence" value="ECO:0007669"/>
    <property type="project" value="TreeGrafter"/>
</dbReference>
<keyword evidence="4" id="KW-1185">Reference proteome</keyword>
<sequence>MRNWRDTALAATAVAALLTLTACGQDEGDRIGGQSVGAAAPAGAPGEGAGYGGKDYGGAYGSGAASSGAAATPAGQLAVRKGTANGDVLTDAEGRTLYRFDRDSANPPKSACEGDCATAWPVVSAEGAKAPAGVDSTLLGALTRPDGTKQLTVDGWPMYRYAKDTKAGDTNGHGVGGTWYAAAPDGKKAAAGASPGPAAGEGDGGDAAADGGAGDGYGGGSGEGSGSASGGEEAPAERAGLSVRDDPKLGEIVVDGEGRTVYRFTKDSAWPMKTACTGACLEKWPVVEPVAKADTEGVTTKGYVTFERPDGKSQQTIDCWPLYTFAGDKKPGDTNGQGVGGTWYAVSPDGKLVGAPK</sequence>
<dbReference type="Pfam" id="PF03640">
    <property type="entry name" value="Lipoprotein_15"/>
    <property type="match status" value="4"/>
</dbReference>
<dbReference type="PANTHER" id="PTHR39335">
    <property type="entry name" value="BLL4220 PROTEIN"/>
    <property type="match status" value="1"/>
</dbReference>
<feature type="chain" id="PRO_5039119925" description="Lipoprotein" evidence="2">
    <location>
        <begin position="25"/>
        <end position="357"/>
    </location>
</feature>
<organism evidence="3 4">
    <name type="scientific">Streptomyces kanasensis</name>
    <dbReference type="NCBI Taxonomy" id="936756"/>
    <lineage>
        <taxon>Bacteria</taxon>
        <taxon>Bacillati</taxon>
        <taxon>Actinomycetota</taxon>
        <taxon>Actinomycetes</taxon>
        <taxon>Kitasatosporales</taxon>
        <taxon>Streptomycetaceae</taxon>
        <taxon>Streptomyces</taxon>
    </lineage>
</organism>
<dbReference type="InterPro" id="IPR047910">
    <property type="entry name" value="SCO0930-like"/>
</dbReference>